<accession>A0A7J6RNX6</accession>
<proteinExistence type="predicted"/>
<evidence type="ECO:0000313" key="2">
    <source>
        <dbReference type="Proteomes" id="UP000553632"/>
    </source>
</evidence>
<dbReference type="Proteomes" id="UP000553632">
    <property type="component" value="Unassembled WGS sequence"/>
</dbReference>
<name>A0A7J6RNX6_PEROL</name>
<gene>
    <name evidence="1" type="ORF">FOZ63_021723</name>
</gene>
<protein>
    <submittedName>
        <fullName evidence="1">Uncharacterized protein</fullName>
    </submittedName>
</protein>
<keyword evidence="2" id="KW-1185">Reference proteome</keyword>
<reference evidence="1 2" key="1">
    <citation type="submission" date="2020-04" db="EMBL/GenBank/DDBJ databases">
        <title>Perkinsus olseni comparative genomics.</title>
        <authorList>
            <person name="Bogema D.R."/>
        </authorList>
    </citation>
    <scope>NUCLEOTIDE SEQUENCE [LARGE SCALE GENOMIC DNA]</scope>
    <source>
        <strain evidence="1 2">ATCC PRA-207</strain>
    </source>
</reference>
<dbReference type="EMBL" id="JABANO010024295">
    <property type="protein sequence ID" value="KAF4722121.1"/>
    <property type="molecule type" value="Genomic_DNA"/>
</dbReference>
<evidence type="ECO:0000313" key="1">
    <source>
        <dbReference type="EMBL" id="KAF4722121.1"/>
    </source>
</evidence>
<sequence>MGVVVGVPAVIPRALVTAAVGGFPLVVARADLGGQNQQLRGVDVRQVAESILDGDPFGRYHLGESLPNMGVVGLAERQTAELIRGARELDGEKDVYGMTHR</sequence>
<organism evidence="1 2">
    <name type="scientific">Perkinsus olseni</name>
    <name type="common">Perkinsus atlanticus</name>
    <dbReference type="NCBI Taxonomy" id="32597"/>
    <lineage>
        <taxon>Eukaryota</taxon>
        <taxon>Sar</taxon>
        <taxon>Alveolata</taxon>
        <taxon>Perkinsozoa</taxon>
        <taxon>Perkinsea</taxon>
        <taxon>Perkinsida</taxon>
        <taxon>Perkinsidae</taxon>
        <taxon>Perkinsus</taxon>
    </lineage>
</organism>
<comment type="caution">
    <text evidence="1">The sequence shown here is derived from an EMBL/GenBank/DDBJ whole genome shotgun (WGS) entry which is preliminary data.</text>
</comment>
<dbReference type="AlphaFoldDB" id="A0A7J6RNX6"/>